<evidence type="ECO:0000256" key="5">
    <source>
        <dbReference type="PIRSR" id="PIRSR606710-2"/>
    </source>
</evidence>
<dbReference type="GO" id="GO:0005975">
    <property type="term" value="P:carbohydrate metabolic process"/>
    <property type="evidence" value="ECO:0007669"/>
    <property type="project" value="InterPro"/>
</dbReference>
<dbReference type="InterPro" id="IPR016828">
    <property type="entry name" value="Alpha-L-arabinofuranosidase"/>
</dbReference>
<evidence type="ECO:0000313" key="8">
    <source>
        <dbReference type="Proteomes" id="UP000198949"/>
    </source>
</evidence>
<evidence type="ECO:0000256" key="2">
    <source>
        <dbReference type="ARBA" id="ARBA00022729"/>
    </source>
</evidence>
<dbReference type="SUPFAM" id="SSF75005">
    <property type="entry name" value="Arabinanase/levansucrase/invertase"/>
    <property type="match status" value="1"/>
</dbReference>
<dbReference type="CDD" id="cd18817">
    <property type="entry name" value="GH43f_LbAraf43-like"/>
    <property type="match status" value="1"/>
</dbReference>
<dbReference type="STRING" id="58114.SAMN05216270_101387"/>
<name>A0A1G6RC31_9ACTN</name>
<dbReference type="AlphaFoldDB" id="A0A1G6RC31"/>
<dbReference type="PANTHER" id="PTHR43817:SF1">
    <property type="entry name" value="HYDROLASE, FAMILY 43, PUTATIVE (AFU_ORTHOLOGUE AFUA_3G01660)-RELATED"/>
    <property type="match status" value="1"/>
</dbReference>
<dbReference type="EMBL" id="FNAD01000001">
    <property type="protein sequence ID" value="SDD01466.1"/>
    <property type="molecule type" value="Genomic_DNA"/>
</dbReference>
<dbReference type="Pfam" id="PF04616">
    <property type="entry name" value="Glyco_hydro_43"/>
    <property type="match status" value="1"/>
</dbReference>
<keyword evidence="8" id="KW-1185">Reference proteome</keyword>
<reference evidence="8" key="1">
    <citation type="submission" date="2016-10" db="EMBL/GenBank/DDBJ databases">
        <authorList>
            <person name="Varghese N."/>
            <person name="Submissions S."/>
        </authorList>
    </citation>
    <scope>NUCLEOTIDE SEQUENCE [LARGE SCALE GENOMIC DNA]</scope>
    <source>
        <strain evidence="8">CGMCC 4.3516</strain>
    </source>
</reference>
<dbReference type="Proteomes" id="UP000198949">
    <property type="component" value="Unassembled WGS sequence"/>
</dbReference>
<dbReference type="Gene3D" id="2.115.10.20">
    <property type="entry name" value="Glycosyl hydrolase domain, family 43"/>
    <property type="match status" value="1"/>
</dbReference>
<dbReference type="OrthoDB" id="177947at2"/>
<dbReference type="InterPro" id="IPR023296">
    <property type="entry name" value="Glyco_hydro_beta-prop_sf"/>
</dbReference>
<accession>A0A1G6RC31</accession>
<organism evidence="7 8">
    <name type="scientific">Glycomyces harbinensis</name>
    <dbReference type="NCBI Taxonomy" id="58114"/>
    <lineage>
        <taxon>Bacteria</taxon>
        <taxon>Bacillati</taxon>
        <taxon>Actinomycetota</taxon>
        <taxon>Actinomycetes</taxon>
        <taxon>Glycomycetales</taxon>
        <taxon>Glycomycetaceae</taxon>
        <taxon>Glycomyces</taxon>
    </lineage>
</organism>
<evidence type="ECO:0000313" key="7">
    <source>
        <dbReference type="EMBL" id="SDD01466.1"/>
    </source>
</evidence>
<keyword evidence="3 6" id="KW-0378">Hydrolase</keyword>
<keyword evidence="4 6" id="KW-0326">Glycosidase</keyword>
<proteinExistence type="inferred from homology"/>
<dbReference type="GO" id="GO:0004553">
    <property type="term" value="F:hydrolase activity, hydrolyzing O-glycosyl compounds"/>
    <property type="evidence" value="ECO:0007669"/>
    <property type="project" value="InterPro"/>
</dbReference>
<dbReference type="PIRSF" id="PIRSF025414">
    <property type="entry name" value="Alpha-L-arabinofuranosidase"/>
    <property type="match status" value="1"/>
</dbReference>
<evidence type="ECO:0000256" key="6">
    <source>
        <dbReference type="RuleBase" id="RU361187"/>
    </source>
</evidence>
<gene>
    <name evidence="7" type="ORF">SAMN05216270_101387</name>
</gene>
<sequence length="328" mass="36188">MMTQQVVTDNNGGGVLPNPFILERADPQITRHVDGRYYFTATVPSYDRIVLRGADSLEGLRDAAETTVWVRHPEGAMGSHIWAPELHWIDGAWYVYFAAGEAESATADVWRIRMYVLEHRGPDPLSGGWVEKGQVRTPIDSFSLDATTFAHRGRRYLCWAQHNPALPGTNTSLYLAELADPWTLATEPVELSRPELDWETVRFAVNEGPYAIVRNGKVFITYSAAGTGAEYCVGLLSADEDADLLDAASWAKSPVPVFATSAEAGVFGPGHNAFTVDEDGRDLLVFHARAYAEIEGDPLDNPDRHCRVQPFGWAEDGTPDFGRPLPEN</sequence>
<evidence type="ECO:0000256" key="3">
    <source>
        <dbReference type="ARBA" id="ARBA00022801"/>
    </source>
</evidence>
<evidence type="ECO:0000256" key="4">
    <source>
        <dbReference type="ARBA" id="ARBA00023295"/>
    </source>
</evidence>
<feature type="site" description="Important for catalytic activity, responsible for pKa modulation of the active site Glu and correct orientation of both the proton donor and substrate" evidence="5">
    <location>
        <position position="145"/>
    </location>
</feature>
<dbReference type="PANTHER" id="PTHR43817">
    <property type="entry name" value="GLYCOSYL HYDROLASE"/>
    <property type="match status" value="1"/>
</dbReference>
<dbReference type="InterPro" id="IPR006710">
    <property type="entry name" value="Glyco_hydro_43"/>
</dbReference>
<evidence type="ECO:0000256" key="1">
    <source>
        <dbReference type="ARBA" id="ARBA00009865"/>
    </source>
</evidence>
<keyword evidence="2" id="KW-0732">Signal</keyword>
<comment type="similarity">
    <text evidence="1 6">Belongs to the glycosyl hydrolase 43 family.</text>
</comment>
<protein>
    <submittedName>
        <fullName evidence="7">Beta-xylosidase, GH43 family</fullName>
    </submittedName>
</protein>